<comment type="caution">
    <text evidence="7">The sequence shown here is derived from an EMBL/GenBank/DDBJ whole genome shotgun (WGS) entry which is preliminary data.</text>
</comment>
<dbReference type="GO" id="GO:0005634">
    <property type="term" value="C:nucleus"/>
    <property type="evidence" value="ECO:0007669"/>
    <property type="project" value="UniProtKB-SubCell"/>
</dbReference>
<dbReference type="Gene3D" id="3.40.1810.10">
    <property type="entry name" value="Transcription factor, MADS-box"/>
    <property type="match status" value="1"/>
</dbReference>
<gene>
    <name evidence="7" type="ORF">ZOSMA_54G00230</name>
</gene>
<comment type="subcellular location">
    <subcellularLocation>
        <location evidence="1">Nucleus</location>
    </subcellularLocation>
</comment>
<evidence type="ECO:0000256" key="2">
    <source>
        <dbReference type="ARBA" id="ARBA00023015"/>
    </source>
</evidence>
<dbReference type="SUPFAM" id="SSF55455">
    <property type="entry name" value="SRF-like"/>
    <property type="match status" value="1"/>
</dbReference>
<keyword evidence="4" id="KW-0804">Transcription</keyword>
<dbReference type="GO" id="GO:0000981">
    <property type="term" value="F:DNA-binding transcription factor activity, RNA polymerase II-specific"/>
    <property type="evidence" value="ECO:0000318"/>
    <property type="project" value="GO_Central"/>
</dbReference>
<accession>A0A0K9NWE6</accession>
<dbReference type="Proteomes" id="UP000036987">
    <property type="component" value="Unassembled WGS sequence"/>
</dbReference>
<evidence type="ECO:0000259" key="6">
    <source>
        <dbReference type="PROSITE" id="PS50066"/>
    </source>
</evidence>
<evidence type="ECO:0000256" key="4">
    <source>
        <dbReference type="ARBA" id="ARBA00023163"/>
    </source>
</evidence>
<dbReference type="PANTHER" id="PTHR11945:SF776">
    <property type="entry name" value="AGAMOUS-LIKE 50-RELATED"/>
    <property type="match status" value="1"/>
</dbReference>
<dbReference type="GO" id="GO:0046983">
    <property type="term" value="F:protein dimerization activity"/>
    <property type="evidence" value="ECO:0007669"/>
    <property type="project" value="InterPro"/>
</dbReference>
<sequence length="162" mass="18543">MGRKVFGRKKLELKKIAKDSSLQVTFSKRKSGIFNKACEISVMCGVDLLIVIFSPGGKPYIFGSPKVDAFLQNFLTGNPILQPFDPYTNRENSIDHLAAEYRMISLIFDKEKEYLNELNISLKDYGVVEYEGLNAHDLEVYLDNLKKLKENLISYFDFLTTN</sequence>
<dbReference type="GO" id="GO:0006357">
    <property type="term" value="P:regulation of transcription by RNA polymerase II"/>
    <property type="evidence" value="ECO:0000318"/>
    <property type="project" value="GO_Central"/>
</dbReference>
<evidence type="ECO:0000313" key="7">
    <source>
        <dbReference type="EMBL" id="KMZ61094.1"/>
    </source>
</evidence>
<feature type="domain" description="MADS-box" evidence="6">
    <location>
        <begin position="6"/>
        <end position="66"/>
    </location>
</feature>
<dbReference type="PRINTS" id="PR00404">
    <property type="entry name" value="MADSDOMAIN"/>
</dbReference>
<evidence type="ECO:0000256" key="5">
    <source>
        <dbReference type="ARBA" id="ARBA00023242"/>
    </source>
</evidence>
<reference evidence="8" key="1">
    <citation type="journal article" date="2016" name="Nature">
        <title>The genome of the seagrass Zostera marina reveals angiosperm adaptation to the sea.</title>
        <authorList>
            <person name="Olsen J.L."/>
            <person name="Rouze P."/>
            <person name="Verhelst B."/>
            <person name="Lin Y.-C."/>
            <person name="Bayer T."/>
            <person name="Collen J."/>
            <person name="Dattolo E."/>
            <person name="De Paoli E."/>
            <person name="Dittami S."/>
            <person name="Maumus F."/>
            <person name="Michel G."/>
            <person name="Kersting A."/>
            <person name="Lauritano C."/>
            <person name="Lohaus R."/>
            <person name="Toepel M."/>
            <person name="Tonon T."/>
            <person name="Vanneste K."/>
            <person name="Amirebrahimi M."/>
            <person name="Brakel J."/>
            <person name="Bostroem C."/>
            <person name="Chovatia M."/>
            <person name="Grimwood J."/>
            <person name="Jenkins J.W."/>
            <person name="Jueterbock A."/>
            <person name="Mraz A."/>
            <person name="Stam W.T."/>
            <person name="Tice H."/>
            <person name="Bornberg-Bauer E."/>
            <person name="Green P.J."/>
            <person name="Pearson G.A."/>
            <person name="Procaccini G."/>
            <person name="Duarte C.M."/>
            <person name="Schmutz J."/>
            <person name="Reusch T.B.H."/>
            <person name="Van de Peer Y."/>
        </authorList>
    </citation>
    <scope>NUCLEOTIDE SEQUENCE [LARGE SCALE GENOMIC DNA]</scope>
    <source>
        <strain evidence="8">cv. Finnish</strain>
    </source>
</reference>
<protein>
    <recommendedName>
        <fullName evidence="6">MADS-box domain-containing protein</fullName>
    </recommendedName>
</protein>
<keyword evidence="5" id="KW-0539">Nucleus</keyword>
<name>A0A0K9NWE6_ZOSMR</name>
<dbReference type="SMART" id="SM00432">
    <property type="entry name" value="MADS"/>
    <property type="match status" value="1"/>
</dbReference>
<evidence type="ECO:0000256" key="1">
    <source>
        <dbReference type="ARBA" id="ARBA00004123"/>
    </source>
</evidence>
<dbReference type="InterPro" id="IPR002100">
    <property type="entry name" value="TF_MADSbox"/>
</dbReference>
<dbReference type="Pfam" id="PF00319">
    <property type="entry name" value="SRF-TF"/>
    <property type="match status" value="1"/>
</dbReference>
<keyword evidence="8" id="KW-1185">Reference proteome</keyword>
<proteinExistence type="predicted"/>
<evidence type="ECO:0000256" key="3">
    <source>
        <dbReference type="ARBA" id="ARBA00023125"/>
    </source>
</evidence>
<dbReference type="GO" id="GO:0000978">
    <property type="term" value="F:RNA polymerase II cis-regulatory region sequence-specific DNA binding"/>
    <property type="evidence" value="ECO:0000318"/>
    <property type="project" value="GO_Central"/>
</dbReference>
<dbReference type="EMBL" id="LFYR01001529">
    <property type="protein sequence ID" value="KMZ61094.1"/>
    <property type="molecule type" value="Genomic_DNA"/>
</dbReference>
<dbReference type="InterPro" id="IPR036879">
    <property type="entry name" value="TF_MADSbox_sf"/>
</dbReference>
<dbReference type="OrthoDB" id="778914at2759"/>
<keyword evidence="3" id="KW-0238">DNA-binding</keyword>
<evidence type="ECO:0000313" key="8">
    <source>
        <dbReference type="Proteomes" id="UP000036987"/>
    </source>
</evidence>
<keyword evidence="2" id="KW-0805">Transcription regulation</keyword>
<organism evidence="7 8">
    <name type="scientific">Zostera marina</name>
    <name type="common">Eelgrass</name>
    <dbReference type="NCBI Taxonomy" id="29655"/>
    <lineage>
        <taxon>Eukaryota</taxon>
        <taxon>Viridiplantae</taxon>
        <taxon>Streptophyta</taxon>
        <taxon>Embryophyta</taxon>
        <taxon>Tracheophyta</taxon>
        <taxon>Spermatophyta</taxon>
        <taxon>Magnoliopsida</taxon>
        <taxon>Liliopsida</taxon>
        <taxon>Zosteraceae</taxon>
        <taxon>Zostera</taxon>
    </lineage>
</organism>
<dbReference type="PROSITE" id="PS50066">
    <property type="entry name" value="MADS_BOX_2"/>
    <property type="match status" value="1"/>
</dbReference>
<dbReference type="AlphaFoldDB" id="A0A0K9NWE6"/>
<dbReference type="PANTHER" id="PTHR11945">
    <property type="entry name" value="MADS BOX PROTEIN"/>
    <property type="match status" value="1"/>
</dbReference>